<evidence type="ECO:0000313" key="2">
    <source>
        <dbReference type="Proteomes" id="UP000799750"/>
    </source>
</evidence>
<dbReference type="AlphaFoldDB" id="A0A6A6QVC4"/>
<dbReference type="SUPFAM" id="SSF55144">
    <property type="entry name" value="LigT-like"/>
    <property type="match status" value="1"/>
</dbReference>
<gene>
    <name evidence="1" type="ORF">BU16DRAFT_526625</name>
</gene>
<organism evidence="1 2">
    <name type="scientific">Lophium mytilinum</name>
    <dbReference type="NCBI Taxonomy" id="390894"/>
    <lineage>
        <taxon>Eukaryota</taxon>
        <taxon>Fungi</taxon>
        <taxon>Dikarya</taxon>
        <taxon>Ascomycota</taxon>
        <taxon>Pezizomycotina</taxon>
        <taxon>Dothideomycetes</taxon>
        <taxon>Pleosporomycetidae</taxon>
        <taxon>Mytilinidiales</taxon>
        <taxon>Mytilinidiaceae</taxon>
        <taxon>Lophium</taxon>
    </lineage>
</organism>
<keyword evidence="2" id="KW-1185">Reference proteome</keyword>
<reference evidence="1" key="1">
    <citation type="journal article" date="2020" name="Stud. Mycol.">
        <title>101 Dothideomycetes genomes: a test case for predicting lifestyles and emergence of pathogens.</title>
        <authorList>
            <person name="Haridas S."/>
            <person name="Albert R."/>
            <person name="Binder M."/>
            <person name="Bloem J."/>
            <person name="Labutti K."/>
            <person name="Salamov A."/>
            <person name="Andreopoulos B."/>
            <person name="Baker S."/>
            <person name="Barry K."/>
            <person name="Bills G."/>
            <person name="Bluhm B."/>
            <person name="Cannon C."/>
            <person name="Castanera R."/>
            <person name="Culley D."/>
            <person name="Daum C."/>
            <person name="Ezra D."/>
            <person name="Gonzalez J."/>
            <person name="Henrissat B."/>
            <person name="Kuo A."/>
            <person name="Liang C."/>
            <person name="Lipzen A."/>
            <person name="Lutzoni F."/>
            <person name="Magnuson J."/>
            <person name="Mondo S."/>
            <person name="Nolan M."/>
            <person name="Ohm R."/>
            <person name="Pangilinan J."/>
            <person name="Park H.-J."/>
            <person name="Ramirez L."/>
            <person name="Alfaro M."/>
            <person name="Sun H."/>
            <person name="Tritt A."/>
            <person name="Yoshinaga Y."/>
            <person name="Zwiers L.-H."/>
            <person name="Turgeon B."/>
            <person name="Goodwin S."/>
            <person name="Spatafora J."/>
            <person name="Crous P."/>
            <person name="Grigoriev I."/>
        </authorList>
    </citation>
    <scope>NUCLEOTIDE SEQUENCE</scope>
    <source>
        <strain evidence="1">CBS 269.34</strain>
    </source>
</reference>
<dbReference type="InterPro" id="IPR009097">
    <property type="entry name" value="Cyclic_Pdiesterase"/>
</dbReference>
<dbReference type="OrthoDB" id="514292at2759"/>
<proteinExistence type="predicted"/>
<dbReference type="Pfam" id="PF07823">
    <property type="entry name" value="CPDase"/>
    <property type="match status" value="1"/>
</dbReference>
<sequence length="191" mass="20784">MPGSSLWLLPPPSHPLTPLLTSLISKTSTRFSSPYTFLPHVTLTSDIPSSIYSSDPQAWLDELAKRFPPAAEVSVQFEKLEVGNIFVKKITVRVRKDGVSGLAKIAREVVEARAGEAEKWVEEAYLPHLSLLYSAIEVSDDELSELGGVVENAGVDLGGKGEMGGWVGGRVVSVQTDKKIEEWEPIAVKDL</sequence>
<dbReference type="Gene3D" id="3.90.1140.10">
    <property type="entry name" value="Cyclic phosphodiesterase"/>
    <property type="match status" value="1"/>
</dbReference>
<accession>A0A6A6QVC4</accession>
<protein>
    <submittedName>
        <fullName evidence="1">2, 3 cyclic phosphodiesterase</fullName>
    </submittedName>
</protein>
<dbReference type="GO" id="GO:0009187">
    <property type="term" value="P:cyclic nucleotide metabolic process"/>
    <property type="evidence" value="ECO:0007669"/>
    <property type="project" value="TreeGrafter"/>
</dbReference>
<dbReference type="PANTHER" id="PTHR28141">
    <property type="entry name" value="2',3'-CYCLIC-NUCLEOTIDE 3'-PHOSPHODIESTERASE"/>
    <property type="match status" value="1"/>
</dbReference>
<dbReference type="EMBL" id="MU004188">
    <property type="protein sequence ID" value="KAF2496102.1"/>
    <property type="molecule type" value="Genomic_DNA"/>
</dbReference>
<name>A0A6A6QVC4_9PEZI</name>
<dbReference type="GO" id="GO:0004113">
    <property type="term" value="F:2',3'-cyclic-nucleotide 3'-phosphodiesterase activity"/>
    <property type="evidence" value="ECO:0007669"/>
    <property type="project" value="TreeGrafter"/>
</dbReference>
<dbReference type="InterPro" id="IPR012386">
    <property type="entry name" value="Cyclic-nucl_3Pdiesterase"/>
</dbReference>
<dbReference type="Proteomes" id="UP000799750">
    <property type="component" value="Unassembled WGS sequence"/>
</dbReference>
<dbReference type="PANTHER" id="PTHR28141:SF1">
    <property type="entry name" value="2',3'-CYCLIC-NUCLEOTIDE 3'-PHOSPHODIESTERASE"/>
    <property type="match status" value="1"/>
</dbReference>
<evidence type="ECO:0000313" key="1">
    <source>
        <dbReference type="EMBL" id="KAF2496102.1"/>
    </source>
</evidence>